<gene>
    <name evidence="1" type="ORF">GCM10009092_15880</name>
</gene>
<dbReference type="SUPFAM" id="SSF52540">
    <property type="entry name" value="P-loop containing nucleoside triphosphate hydrolases"/>
    <property type="match status" value="1"/>
</dbReference>
<reference evidence="1 2" key="1">
    <citation type="journal article" date="2019" name="Int. J. Syst. Evol. Microbiol.">
        <title>The Global Catalogue of Microorganisms (GCM) 10K type strain sequencing project: providing services to taxonomists for standard genome sequencing and annotation.</title>
        <authorList>
            <consortium name="The Broad Institute Genomics Platform"/>
            <consortium name="The Broad Institute Genome Sequencing Center for Infectious Disease"/>
            <person name="Wu L."/>
            <person name="Ma J."/>
        </authorList>
    </citation>
    <scope>NUCLEOTIDE SEQUENCE [LARGE SCALE GENOMIC DNA]</scope>
    <source>
        <strain evidence="1 2">JCM 13378</strain>
    </source>
</reference>
<dbReference type="Gene3D" id="3.40.50.300">
    <property type="entry name" value="P-loop containing nucleotide triphosphate hydrolases"/>
    <property type="match status" value="1"/>
</dbReference>
<dbReference type="Proteomes" id="UP001501757">
    <property type="component" value="Unassembled WGS sequence"/>
</dbReference>
<evidence type="ECO:0000313" key="2">
    <source>
        <dbReference type="Proteomes" id="UP001501757"/>
    </source>
</evidence>
<protein>
    <recommendedName>
        <fullName evidence="3">Sulfotransferase domain-containing protein</fullName>
    </recommendedName>
</protein>
<evidence type="ECO:0008006" key="3">
    <source>
        <dbReference type="Google" id="ProtNLM"/>
    </source>
</evidence>
<keyword evidence="2" id="KW-1185">Reference proteome</keyword>
<proteinExistence type="predicted"/>
<dbReference type="EMBL" id="BAAAEI010000006">
    <property type="protein sequence ID" value="GAA0352315.1"/>
    <property type="molecule type" value="Genomic_DNA"/>
</dbReference>
<accession>A0ABN0X0V2</accession>
<evidence type="ECO:0000313" key="1">
    <source>
        <dbReference type="EMBL" id="GAA0352315.1"/>
    </source>
</evidence>
<organism evidence="1 2">
    <name type="scientific">Bowmanella denitrificans</name>
    <dbReference type="NCBI Taxonomy" id="366582"/>
    <lineage>
        <taxon>Bacteria</taxon>
        <taxon>Pseudomonadati</taxon>
        <taxon>Pseudomonadota</taxon>
        <taxon>Gammaproteobacteria</taxon>
        <taxon>Alteromonadales</taxon>
        <taxon>Alteromonadaceae</taxon>
        <taxon>Bowmanella</taxon>
    </lineage>
</organism>
<comment type="caution">
    <text evidence="1">The sequence shown here is derived from an EMBL/GenBank/DDBJ whole genome shotgun (WGS) entry which is preliminary data.</text>
</comment>
<dbReference type="InterPro" id="IPR027417">
    <property type="entry name" value="P-loop_NTPase"/>
</dbReference>
<sequence length="224" mass="25288">MAATKFYTIISEASVLTDLLLDSQLSDHNKVAMLKLLLPILGDRLIVKLNAWDIRFLPLVHQAFPAAKVLFLTRQPEEVLHSHQRTVGIHMVPGHQMAEIFGCSISVSLFDYQAEVLLWIYERMLEQYKALPAESVALVDYCDLDLEGMCHIAGFFGGRMNLLQKRAVSAMMRCYSKNTDDLYKDREVVSESSGRSVISKSLLSQLTALYRVLRGLSERGSYSI</sequence>
<name>A0ABN0X0V2_9ALTE</name>